<protein>
    <submittedName>
        <fullName evidence="1">Uncharacterized protein</fullName>
    </submittedName>
</protein>
<evidence type="ECO:0000313" key="1">
    <source>
        <dbReference type="EMBL" id="EAY11278.1"/>
    </source>
</evidence>
<proteinExistence type="predicted"/>
<sequence>MNEKATQLVSAIKIEVEKINKIHLKLPARKNDLIQEKIRSLQEIALNSNVKDFGNWISENYKKFIETPLPIMSSSEVKSNSVLLGTFSIINYGEFQRLCLLIKEIYQSIYICSDVFPPYKKYICSKDQIHPLLSYISPQNNIFPKDTEVFAAIPSANPNLIKIVKGKILKSSSMIESDYYSIKLENGQIHRTYVKFITKAISPYEKDDAKKEEFLKNPKLPDLLIPYSIDPCSAHCELNNLVTTSKRSKIKITPFYTSAINTLSSIERSLTQANFPMLVKGELPIYLRRPPPELMSKSTSISLRRPDTFDDERTVIHLQRLVYDEDSL</sequence>
<reference evidence="1" key="2">
    <citation type="journal article" date="2007" name="Science">
        <title>Draft genome sequence of the sexually transmitted pathogen Trichomonas vaginalis.</title>
        <authorList>
            <person name="Carlton J.M."/>
            <person name="Hirt R.P."/>
            <person name="Silva J.C."/>
            <person name="Delcher A.L."/>
            <person name="Schatz M."/>
            <person name="Zhao Q."/>
            <person name="Wortman J.R."/>
            <person name="Bidwell S.L."/>
            <person name="Alsmark U.C.M."/>
            <person name="Besteiro S."/>
            <person name="Sicheritz-Ponten T."/>
            <person name="Noel C.J."/>
            <person name="Dacks J.B."/>
            <person name="Foster P.G."/>
            <person name="Simillion C."/>
            <person name="Van de Peer Y."/>
            <person name="Miranda-Saavedra D."/>
            <person name="Barton G.J."/>
            <person name="Westrop G.D."/>
            <person name="Mueller S."/>
            <person name="Dessi D."/>
            <person name="Fiori P.L."/>
            <person name="Ren Q."/>
            <person name="Paulsen I."/>
            <person name="Zhang H."/>
            <person name="Bastida-Corcuera F.D."/>
            <person name="Simoes-Barbosa A."/>
            <person name="Brown M.T."/>
            <person name="Hayes R.D."/>
            <person name="Mukherjee M."/>
            <person name="Okumura C.Y."/>
            <person name="Schneider R."/>
            <person name="Smith A.J."/>
            <person name="Vanacova S."/>
            <person name="Villalvazo M."/>
            <person name="Haas B.J."/>
            <person name="Pertea M."/>
            <person name="Feldblyum T.V."/>
            <person name="Utterback T.R."/>
            <person name="Shu C.L."/>
            <person name="Osoegawa K."/>
            <person name="de Jong P.J."/>
            <person name="Hrdy I."/>
            <person name="Horvathova L."/>
            <person name="Zubacova Z."/>
            <person name="Dolezal P."/>
            <person name="Malik S.B."/>
            <person name="Logsdon J.M. Jr."/>
            <person name="Henze K."/>
            <person name="Gupta A."/>
            <person name="Wang C.C."/>
            <person name="Dunne R.L."/>
            <person name="Upcroft J.A."/>
            <person name="Upcroft P."/>
            <person name="White O."/>
            <person name="Salzberg S.L."/>
            <person name="Tang P."/>
            <person name="Chiu C.-H."/>
            <person name="Lee Y.-S."/>
            <person name="Embley T.M."/>
            <person name="Coombs G.H."/>
            <person name="Mottram J.C."/>
            <person name="Tachezy J."/>
            <person name="Fraser-Liggett C.M."/>
            <person name="Johnson P.J."/>
        </authorList>
    </citation>
    <scope>NUCLEOTIDE SEQUENCE [LARGE SCALE GENOMIC DNA]</scope>
    <source>
        <strain evidence="1">G3</strain>
    </source>
</reference>
<dbReference type="Proteomes" id="UP000001542">
    <property type="component" value="Unassembled WGS sequence"/>
</dbReference>
<reference evidence="1" key="1">
    <citation type="submission" date="2006-10" db="EMBL/GenBank/DDBJ databases">
        <authorList>
            <person name="Amadeo P."/>
            <person name="Zhao Q."/>
            <person name="Wortman J."/>
            <person name="Fraser-Liggett C."/>
            <person name="Carlton J."/>
        </authorList>
    </citation>
    <scope>NUCLEOTIDE SEQUENCE</scope>
    <source>
        <strain evidence="1">G3</strain>
    </source>
</reference>
<evidence type="ECO:0000313" key="2">
    <source>
        <dbReference type="Proteomes" id="UP000001542"/>
    </source>
</evidence>
<dbReference type="VEuPathDB" id="TrichDB:TVAG_061820"/>
<dbReference type="InParanoid" id="A2E7U7"/>
<dbReference type="VEuPathDB" id="TrichDB:TVAGG3_0282690"/>
<accession>A2E7U7</accession>
<organism evidence="1 2">
    <name type="scientific">Trichomonas vaginalis (strain ATCC PRA-98 / G3)</name>
    <dbReference type="NCBI Taxonomy" id="412133"/>
    <lineage>
        <taxon>Eukaryota</taxon>
        <taxon>Metamonada</taxon>
        <taxon>Parabasalia</taxon>
        <taxon>Trichomonadida</taxon>
        <taxon>Trichomonadidae</taxon>
        <taxon>Trichomonas</taxon>
    </lineage>
</organism>
<gene>
    <name evidence="1" type="ORF">TVAG_061820</name>
</gene>
<dbReference type="AlphaFoldDB" id="A2E7U7"/>
<dbReference type="EMBL" id="DS113322">
    <property type="protein sequence ID" value="EAY11278.1"/>
    <property type="molecule type" value="Genomic_DNA"/>
</dbReference>
<dbReference type="KEGG" id="tva:4769231"/>
<dbReference type="RefSeq" id="XP_001323501.1">
    <property type="nucleotide sequence ID" value="XM_001323466.1"/>
</dbReference>
<name>A2E7U7_TRIV3</name>
<keyword evidence="2" id="KW-1185">Reference proteome</keyword>